<evidence type="ECO:0000313" key="1">
    <source>
        <dbReference type="EMBL" id="KAJ5166114.1"/>
    </source>
</evidence>
<dbReference type="Proteomes" id="UP001149163">
    <property type="component" value="Unassembled WGS sequence"/>
</dbReference>
<organism evidence="1 2">
    <name type="scientific">Penicillium canariense</name>
    <dbReference type="NCBI Taxonomy" id="189055"/>
    <lineage>
        <taxon>Eukaryota</taxon>
        <taxon>Fungi</taxon>
        <taxon>Dikarya</taxon>
        <taxon>Ascomycota</taxon>
        <taxon>Pezizomycotina</taxon>
        <taxon>Eurotiomycetes</taxon>
        <taxon>Eurotiomycetidae</taxon>
        <taxon>Eurotiales</taxon>
        <taxon>Aspergillaceae</taxon>
        <taxon>Penicillium</taxon>
    </lineage>
</organism>
<dbReference type="AlphaFoldDB" id="A0A9W9I402"/>
<keyword evidence="2" id="KW-1185">Reference proteome</keyword>
<dbReference type="RefSeq" id="XP_056542575.1">
    <property type="nucleotide sequence ID" value="XM_056687020.1"/>
</dbReference>
<reference evidence="1" key="1">
    <citation type="submission" date="2022-11" db="EMBL/GenBank/DDBJ databases">
        <authorList>
            <person name="Petersen C."/>
        </authorList>
    </citation>
    <scope>NUCLEOTIDE SEQUENCE</scope>
    <source>
        <strain evidence="1">IBT 26290</strain>
    </source>
</reference>
<dbReference type="GeneID" id="81426196"/>
<proteinExistence type="predicted"/>
<reference evidence="1" key="2">
    <citation type="journal article" date="2023" name="IMA Fungus">
        <title>Comparative genomic study of the Penicillium genus elucidates a diverse pangenome and 15 lateral gene transfer events.</title>
        <authorList>
            <person name="Petersen C."/>
            <person name="Sorensen T."/>
            <person name="Nielsen M.R."/>
            <person name="Sondergaard T.E."/>
            <person name="Sorensen J.L."/>
            <person name="Fitzpatrick D.A."/>
            <person name="Frisvad J.C."/>
            <person name="Nielsen K.L."/>
        </authorList>
    </citation>
    <scope>NUCLEOTIDE SEQUENCE</scope>
    <source>
        <strain evidence="1">IBT 26290</strain>
    </source>
</reference>
<name>A0A9W9I402_9EURO</name>
<sequence>MNMKPQGCKMTVLMVFVTGEALLYRVLWRDSWPWHRGGVNCTLVDVFGTVCRVVPTLRVPGAPTSPSGSAWIPDRHRSVLVGLLGTWVARRISRDAGDSKQQR</sequence>
<gene>
    <name evidence="1" type="ORF">N7482_004895</name>
</gene>
<accession>A0A9W9I402</accession>
<evidence type="ECO:0000313" key="2">
    <source>
        <dbReference type="Proteomes" id="UP001149163"/>
    </source>
</evidence>
<dbReference type="EMBL" id="JAPQKN010000003">
    <property type="protein sequence ID" value="KAJ5166114.1"/>
    <property type="molecule type" value="Genomic_DNA"/>
</dbReference>
<comment type="caution">
    <text evidence="1">The sequence shown here is derived from an EMBL/GenBank/DDBJ whole genome shotgun (WGS) entry which is preliminary data.</text>
</comment>
<protein>
    <submittedName>
        <fullName evidence="1">Uncharacterized protein</fullName>
    </submittedName>
</protein>